<comment type="caution">
    <text evidence="1">The sequence shown here is derived from an EMBL/GenBank/DDBJ whole genome shotgun (WGS) entry which is preliminary data.</text>
</comment>
<reference evidence="1 2" key="1">
    <citation type="submission" date="2018-03" db="EMBL/GenBank/DDBJ databases">
        <title>Aerobic endospore-forming bacteria genome sequencing and assembly.</title>
        <authorList>
            <person name="Cavalcante D.A."/>
            <person name="Driks A."/>
            <person name="Putonti C."/>
            <person name="De-Souza M.T."/>
        </authorList>
    </citation>
    <scope>NUCLEOTIDE SEQUENCE [LARGE SCALE GENOMIC DNA]</scope>
    <source>
        <strain evidence="1 2">SDF0028</strain>
    </source>
</reference>
<evidence type="ECO:0000313" key="1">
    <source>
        <dbReference type="EMBL" id="TQR41353.1"/>
    </source>
</evidence>
<dbReference type="RefSeq" id="WP_142546258.1">
    <property type="nucleotide sequence ID" value="NZ_SADY01000010.1"/>
</dbReference>
<protein>
    <submittedName>
        <fullName evidence="1">Uncharacterized protein</fullName>
    </submittedName>
</protein>
<keyword evidence="2" id="KW-1185">Reference proteome</keyword>
<dbReference type="Proteomes" id="UP000316208">
    <property type="component" value="Unassembled WGS sequence"/>
</dbReference>
<evidence type="ECO:0000313" key="2">
    <source>
        <dbReference type="Proteomes" id="UP000316208"/>
    </source>
</evidence>
<organism evidence="1 2">
    <name type="scientific">Paenibacillus popilliae</name>
    <name type="common">Bacillus popilliae</name>
    <dbReference type="NCBI Taxonomy" id="78057"/>
    <lineage>
        <taxon>Bacteria</taxon>
        <taxon>Bacillati</taxon>
        <taxon>Bacillota</taxon>
        <taxon>Bacilli</taxon>
        <taxon>Bacillales</taxon>
        <taxon>Paenibacillaceae</taxon>
        <taxon>Paenibacillus</taxon>
    </lineage>
</organism>
<proteinExistence type="predicted"/>
<gene>
    <name evidence="1" type="ORF">C7Y44_25345</name>
</gene>
<name>A0ABY3AHT7_PAEPP</name>
<sequence length="135" mass="15239">MTSPGYRTFLMKLKVNFEHAVPAGTPIGAESRTTQEKTGLVADNANRGRFELSAEFIFATPRRYDQINSIVPQHPVEISGTYLRWSEYVNVASTINNMKMTSIRRVVGLFSGSILESFDLHKPLPGNLLHFLRLR</sequence>
<dbReference type="EMBL" id="SADY01000010">
    <property type="protein sequence ID" value="TQR41353.1"/>
    <property type="molecule type" value="Genomic_DNA"/>
</dbReference>
<accession>A0ABY3AHT7</accession>